<comment type="caution">
    <text evidence="2">The sequence shown here is derived from an EMBL/GenBank/DDBJ whole genome shotgun (WGS) entry which is preliminary data.</text>
</comment>
<organism evidence="2">
    <name type="scientific">Coralloluteibacterium stylophorae</name>
    <dbReference type="NCBI Taxonomy" id="1776034"/>
    <lineage>
        <taxon>Bacteria</taxon>
        <taxon>Pseudomonadati</taxon>
        <taxon>Pseudomonadota</taxon>
        <taxon>Gammaproteobacteria</taxon>
        <taxon>Lysobacterales</taxon>
        <taxon>Lysobacteraceae</taxon>
        <taxon>Coralloluteibacterium</taxon>
    </lineage>
</organism>
<feature type="signal peptide" evidence="1">
    <location>
        <begin position="1"/>
        <end position="32"/>
    </location>
</feature>
<dbReference type="EMBL" id="JAGQFT020000001">
    <property type="protein sequence ID" value="MBS7455701.1"/>
    <property type="molecule type" value="Genomic_DNA"/>
</dbReference>
<keyword evidence="1" id="KW-0732">Signal</keyword>
<gene>
    <name evidence="3" type="ORF">KB893_000940</name>
    <name evidence="2" type="ORF">KB893_12975</name>
</gene>
<evidence type="ECO:0000313" key="2">
    <source>
        <dbReference type="EMBL" id="MBR0563419.1"/>
    </source>
</evidence>
<evidence type="ECO:0000313" key="3">
    <source>
        <dbReference type="EMBL" id="MBS7455701.1"/>
    </source>
</evidence>
<dbReference type="AlphaFoldDB" id="A0A8J7VV07"/>
<dbReference type="EMBL" id="JAGQFT010000130">
    <property type="protein sequence ID" value="MBR0563419.1"/>
    <property type="molecule type" value="Genomic_DNA"/>
</dbReference>
<proteinExistence type="predicted"/>
<feature type="chain" id="PRO_5042774259" evidence="1">
    <location>
        <begin position="33"/>
        <end position="223"/>
    </location>
</feature>
<dbReference type="Proteomes" id="UP000675747">
    <property type="component" value="Unassembled WGS sequence"/>
</dbReference>
<protein>
    <submittedName>
        <fullName evidence="2">Uncharacterized protein</fullName>
    </submittedName>
</protein>
<name>A0A8J7VV07_9GAMM</name>
<sequence length="223" mass="23164">MSPSFRARIRRRRASAPLLASLALAACAPAGSAPVGSAPAIPPTPDDGTSAAAAIVVENRFETCGARFDLPADWTPRPAAGGRWLLAGSDEGSGFRVAVRCVDASPATGTHELPEVAAELREVEGRDVMLEYVAVLDATASRPGMIALRQSGADDGVVSEVARWHDELGNAPGSGRQPYPDGLLSIRWNSGDPTQVAQRDAFLATLAASFTLPPAQDDQGLAP</sequence>
<accession>A0A8J7VV07</accession>
<dbReference type="RefSeq" id="WP_211927329.1">
    <property type="nucleotide sequence ID" value="NZ_JAGQFT020000001.1"/>
</dbReference>
<reference evidence="3 4" key="1">
    <citation type="journal article" date="2021" name="Microbiol. Resour. Announc.">
        <title>Draft Genome Sequence of Coralloluteibacterium stylophorae LMG 29479T.</title>
        <authorList>
            <person name="Karlyshev A.V."/>
            <person name="Kudryashova E.B."/>
            <person name="Ariskina E.V."/>
            <person name="Conroy A.P."/>
            <person name="Abidueva E.Y."/>
        </authorList>
    </citation>
    <scope>NUCLEOTIDE SEQUENCE [LARGE SCALE GENOMIC DNA]</scope>
    <source>
        <strain evidence="3 4">LMG 29479</strain>
    </source>
</reference>
<evidence type="ECO:0000256" key="1">
    <source>
        <dbReference type="SAM" id="SignalP"/>
    </source>
</evidence>
<dbReference type="PROSITE" id="PS51257">
    <property type="entry name" value="PROKAR_LIPOPROTEIN"/>
    <property type="match status" value="1"/>
</dbReference>
<reference evidence="2" key="2">
    <citation type="submission" date="2021-04" db="EMBL/GenBank/DDBJ databases">
        <authorList>
            <person name="Karlyshev A.V."/>
        </authorList>
    </citation>
    <scope>NUCLEOTIDE SEQUENCE</scope>
    <source>
        <strain evidence="2">LMG 29479</strain>
    </source>
</reference>
<keyword evidence="4" id="KW-1185">Reference proteome</keyword>
<evidence type="ECO:0000313" key="4">
    <source>
        <dbReference type="Proteomes" id="UP000675747"/>
    </source>
</evidence>